<protein>
    <submittedName>
        <fullName evidence="1">Uncharacterized protein</fullName>
    </submittedName>
</protein>
<name>A0AAV7PTL2_PLEWA</name>
<evidence type="ECO:0000313" key="2">
    <source>
        <dbReference type="Proteomes" id="UP001066276"/>
    </source>
</evidence>
<comment type="caution">
    <text evidence="1">The sequence shown here is derived from an EMBL/GenBank/DDBJ whole genome shotgun (WGS) entry which is preliminary data.</text>
</comment>
<dbReference type="Proteomes" id="UP001066276">
    <property type="component" value="Chromosome 7"/>
</dbReference>
<keyword evidence="2" id="KW-1185">Reference proteome</keyword>
<evidence type="ECO:0000313" key="1">
    <source>
        <dbReference type="EMBL" id="KAJ1131506.1"/>
    </source>
</evidence>
<gene>
    <name evidence="1" type="ORF">NDU88_009842</name>
</gene>
<accession>A0AAV7PTL2</accession>
<organism evidence="1 2">
    <name type="scientific">Pleurodeles waltl</name>
    <name type="common">Iberian ribbed newt</name>
    <dbReference type="NCBI Taxonomy" id="8319"/>
    <lineage>
        <taxon>Eukaryota</taxon>
        <taxon>Metazoa</taxon>
        <taxon>Chordata</taxon>
        <taxon>Craniata</taxon>
        <taxon>Vertebrata</taxon>
        <taxon>Euteleostomi</taxon>
        <taxon>Amphibia</taxon>
        <taxon>Batrachia</taxon>
        <taxon>Caudata</taxon>
        <taxon>Salamandroidea</taxon>
        <taxon>Salamandridae</taxon>
        <taxon>Pleurodelinae</taxon>
        <taxon>Pleurodeles</taxon>
    </lineage>
</organism>
<proteinExistence type="predicted"/>
<dbReference type="EMBL" id="JANPWB010000011">
    <property type="protein sequence ID" value="KAJ1131506.1"/>
    <property type="molecule type" value="Genomic_DNA"/>
</dbReference>
<dbReference type="AlphaFoldDB" id="A0AAV7PTL2"/>
<sequence>MERAPRFISVRKRKRVPACTPGNLFSGYPGFLSQHWRTTPDSSRGSPRRAEDSAWPVLLRTFQTMADALSYHLDKMDVQVEILSSVATYVACIDKRIVDLNNLIKRAQEVTNDLLFCNPRQIKPAAKHTRECNKRAERQGCTYYPLAITRRLQ</sequence>
<reference evidence="1" key="1">
    <citation type="journal article" date="2022" name="bioRxiv">
        <title>Sequencing and chromosome-scale assembly of the giantPleurodeles waltlgenome.</title>
        <authorList>
            <person name="Brown T."/>
            <person name="Elewa A."/>
            <person name="Iarovenko S."/>
            <person name="Subramanian E."/>
            <person name="Araus A.J."/>
            <person name="Petzold A."/>
            <person name="Susuki M."/>
            <person name="Suzuki K.-i.T."/>
            <person name="Hayashi T."/>
            <person name="Toyoda A."/>
            <person name="Oliveira C."/>
            <person name="Osipova E."/>
            <person name="Leigh N.D."/>
            <person name="Simon A."/>
            <person name="Yun M.H."/>
        </authorList>
    </citation>
    <scope>NUCLEOTIDE SEQUENCE</scope>
    <source>
        <strain evidence="1">20211129_DDA</strain>
        <tissue evidence="1">Liver</tissue>
    </source>
</reference>